<dbReference type="Proteomes" id="UP000251891">
    <property type="component" value="Unassembled WGS sequence"/>
</dbReference>
<reference evidence="7 8" key="1">
    <citation type="submission" date="2018-06" db="EMBL/GenBank/DDBJ databases">
        <title>Actinomadura craniellae sp. nov. isolated from marine sponge Craniella sp.</title>
        <authorList>
            <person name="Li L."/>
            <person name="Xu Q.H."/>
            <person name="Lin H.W."/>
            <person name="Lu Y.H."/>
        </authorList>
    </citation>
    <scope>NUCLEOTIDE SEQUENCE [LARGE SCALE GENOMIC DNA]</scope>
    <source>
        <strain evidence="7 8">LHW63021</strain>
    </source>
</reference>
<name>A0A365H2K6_9ACTN</name>
<keyword evidence="5" id="KW-0175">Coiled coil</keyword>
<evidence type="ECO:0000256" key="4">
    <source>
        <dbReference type="ARBA" id="ARBA00022807"/>
    </source>
</evidence>
<dbReference type="PANTHER" id="PTHR47053:SF1">
    <property type="entry name" value="MUREIN DD-ENDOPEPTIDASE MEPH-RELATED"/>
    <property type="match status" value="1"/>
</dbReference>
<evidence type="ECO:0000313" key="8">
    <source>
        <dbReference type="Proteomes" id="UP000251891"/>
    </source>
</evidence>
<evidence type="ECO:0000259" key="6">
    <source>
        <dbReference type="PROSITE" id="PS51935"/>
    </source>
</evidence>
<dbReference type="InterPro" id="IPR038765">
    <property type="entry name" value="Papain-like_cys_pep_sf"/>
</dbReference>
<dbReference type="AlphaFoldDB" id="A0A365H2K6"/>
<keyword evidence="3" id="KW-0378">Hydrolase</keyword>
<comment type="similarity">
    <text evidence="1">Belongs to the peptidase C40 family.</text>
</comment>
<evidence type="ECO:0000256" key="5">
    <source>
        <dbReference type="SAM" id="Coils"/>
    </source>
</evidence>
<feature type="coiled-coil region" evidence="5">
    <location>
        <begin position="18"/>
        <end position="63"/>
    </location>
</feature>
<evidence type="ECO:0000313" key="7">
    <source>
        <dbReference type="EMBL" id="RAY13256.1"/>
    </source>
</evidence>
<dbReference type="SUPFAM" id="SSF54001">
    <property type="entry name" value="Cysteine proteinases"/>
    <property type="match status" value="1"/>
</dbReference>
<dbReference type="GO" id="GO:0008234">
    <property type="term" value="F:cysteine-type peptidase activity"/>
    <property type="evidence" value="ECO:0007669"/>
    <property type="project" value="UniProtKB-KW"/>
</dbReference>
<keyword evidence="8" id="KW-1185">Reference proteome</keyword>
<organism evidence="7 8">
    <name type="scientific">Actinomadura craniellae</name>
    <dbReference type="NCBI Taxonomy" id="2231787"/>
    <lineage>
        <taxon>Bacteria</taxon>
        <taxon>Bacillati</taxon>
        <taxon>Actinomycetota</taxon>
        <taxon>Actinomycetes</taxon>
        <taxon>Streptosporangiales</taxon>
        <taxon>Thermomonosporaceae</taxon>
        <taxon>Actinomadura</taxon>
    </lineage>
</organism>
<dbReference type="PANTHER" id="PTHR47053">
    <property type="entry name" value="MUREIN DD-ENDOPEPTIDASE MEPH-RELATED"/>
    <property type="match status" value="1"/>
</dbReference>
<comment type="caution">
    <text evidence="7">The sequence shown here is derived from an EMBL/GenBank/DDBJ whole genome shotgun (WGS) entry which is preliminary data.</text>
</comment>
<dbReference type="Pfam" id="PF00877">
    <property type="entry name" value="NLPC_P60"/>
    <property type="match status" value="1"/>
</dbReference>
<feature type="domain" description="NlpC/P60" evidence="6">
    <location>
        <begin position="192"/>
        <end position="309"/>
    </location>
</feature>
<proteinExistence type="inferred from homology"/>
<keyword evidence="2" id="KW-0645">Protease</keyword>
<dbReference type="Gene3D" id="6.10.250.3150">
    <property type="match status" value="1"/>
</dbReference>
<dbReference type="OrthoDB" id="3209655at2"/>
<dbReference type="Gene3D" id="3.90.1720.10">
    <property type="entry name" value="endopeptidase domain like (from Nostoc punctiforme)"/>
    <property type="match status" value="1"/>
</dbReference>
<evidence type="ECO:0000256" key="3">
    <source>
        <dbReference type="ARBA" id="ARBA00022801"/>
    </source>
</evidence>
<feature type="coiled-coil region" evidence="5">
    <location>
        <begin position="141"/>
        <end position="168"/>
    </location>
</feature>
<dbReference type="EMBL" id="QLYX01000010">
    <property type="protein sequence ID" value="RAY13256.1"/>
    <property type="molecule type" value="Genomic_DNA"/>
</dbReference>
<dbReference type="PROSITE" id="PS51935">
    <property type="entry name" value="NLPC_P60"/>
    <property type="match status" value="1"/>
</dbReference>
<dbReference type="InterPro" id="IPR051202">
    <property type="entry name" value="Peptidase_C40"/>
</dbReference>
<dbReference type="GO" id="GO:0006508">
    <property type="term" value="P:proteolysis"/>
    <property type="evidence" value="ECO:0007669"/>
    <property type="project" value="UniProtKB-KW"/>
</dbReference>
<evidence type="ECO:0000256" key="2">
    <source>
        <dbReference type="ARBA" id="ARBA00022670"/>
    </source>
</evidence>
<dbReference type="InterPro" id="IPR000064">
    <property type="entry name" value="NLP_P60_dom"/>
</dbReference>
<sequence>MAVTLVLPTGVAHAEPSVTEARKKLEKLNKQVDQLVEKYNQVNEDLKAAKKKYLATQKTAKRELATYEQLRTQIAQMAASAYKNGDMGEVTQFVSAGNPQTVLDQVAVFTHLSENRSSQISQFLSAAQRVQRQQAQAKGAYDEVLAKANELKTQKTKVEKSIKTQEALIRRLGGTTPSRSGPVGATYNGPASGSARTALNFAYAQIGKPYQYGAEGPGSYDCSGLTMKAWAAAGVSITRTTHSQHAATRRVSYENLQPGDLVFFSGLGHVGMYAGNGQMVHAPSSGKNVQVVNITSGYYRQNFHSAGRP</sequence>
<accession>A0A365H2K6</accession>
<protein>
    <recommendedName>
        <fullName evidence="6">NlpC/P60 domain-containing protein</fullName>
    </recommendedName>
</protein>
<evidence type="ECO:0000256" key="1">
    <source>
        <dbReference type="ARBA" id="ARBA00007074"/>
    </source>
</evidence>
<gene>
    <name evidence="7" type="ORF">DPM19_21785</name>
</gene>
<keyword evidence="4" id="KW-0788">Thiol protease</keyword>